<evidence type="ECO:0000313" key="3">
    <source>
        <dbReference type="Proteomes" id="UP001232493"/>
    </source>
</evidence>
<dbReference type="EMBL" id="CP069362">
    <property type="protein sequence ID" value="WGS64147.1"/>
    <property type="molecule type" value="Genomic_DNA"/>
</dbReference>
<evidence type="ECO:0000256" key="1">
    <source>
        <dbReference type="SAM" id="SignalP"/>
    </source>
</evidence>
<gene>
    <name evidence="2" type="ORF">JRV97_07125</name>
</gene>
<accession>A0ABY8PND0</accession>
<reference evidence="2 3" key="1">
    <citation type="submission" date="2021-02" db="EMBL/GenBank/DDBJ databases">
        <title>Characterization of Marinitoga sp. nov. str. BP5-C20A.</title>
        <authorList>
            <person name="Erauso G."/>
            <person name="Postec A."/>
        </authorList>
    </citation>
    <scope>NUCLEOTIDE SEQUENCE [LARGE SCALE GENOMIC DNA]</scope>
    <source>
        <strain evidence="2 3">BP5-C20A</strain>
    </source>
</reference>
<dbReference type="Proteomes" id="UP001232493">
    <property type="component" value="Chromosome"/>
</dbReference>
<name>A0ABY8PND0_9BACT</name>
<keyword evidence="3" id="KW-1185">Reference proteome</keyword>
<proteinExistence type="predicted"/>
<organism evidence="2 3">
    <name type="scientific">Marinitoga aeolica</name>
    <dbReference type="NCBI Taxonomy" id="2809031"/>
    <lineage>
        <taxon>Bacteria</taxon>
        <taxon>Thermotogati</taxon>
        <taxon>Thermotogota</taxon>
        <taxon>Thermotogae</taxon>
        <taxon>Petrotogales</taxon>
        <taxon>Petrotogaceae</taxon>
        <taxon>Marinitoga</taxon>
    </lineage>
</organism>
<protein>
    <submittedName>
        <fullName evidence="2">Uncharacterized protein</fullName>
    </submittedName>
</protein>
<feature type="signal peptide" evidence="1">
    <location>
        <begin position="1"/>
        <end position="19"/>
    </location>
</feature>
<keyword evidence="1" id="KW-0732">Signal</keyword>
<dbReference type="RefSeq" id="WP_280997557.1">
    <property type="nucleotide sequence ID" value="NZ_CP069362.1"/>
</dbReference>
<feature type="chain" id="PRO_5047273915" evidence="1">
    <location>
        <begin position="20"/>
        <end position="520"/>
    </location>
</feature>
<evidence type="ECO:0000313" key="2">
    <source>
        <dbReference type="EMBL" id="WGS64147.1"/>
    </source>
</evidence>
<sequence>MKKIFALVMALALLVSAFAATEVPATLSVTNPVFEGSVGFEVGFDENGLDLNFTKDLAVTTTFDWKYSAAVNGKTEGMLTVALSGDLGTPGATALNISLDSITYEDSMIKALFNNGGMLDYSTYILYNTYDSDGNAQLPAVGDRYALVTLKNLDAEVLYVDLTSGYDVNADATSVDNPTMLNGDLLAAKKSLSVSMIDANVTAAFWSADSTRLAVAGPATKTGFAVSAETTGKDAIAGLTADLFFGSYDGSSAYLLSTSYSKDFESGIFTVTPHMTFDYAVSATLPEFIKPVSDASDVTFGADLASDFGIAGSLTLTDTVTLPLAGDMTYTYAVEYSNKIHDLFNIESVKVSKADGSEIASPLELSAKVSGSTTLDAVSAGYDVTLGSVALDKVSDEYAVDIHANAGYEADMVSVSFDTWYKLHAATKDATNNLGYMASVSVKPMDKVAVDLSLKNFSGDTNSDGNYFDETFNEPADFLYSADVTYTPNDVITAGLHLSNATFGGKAFYWNAYVKGSMNF</sequence>